<dbReference type="GO" id="GO:0006310">
    <property type="term" value="P:DNA recombination"/>
    <property type="evidence" value="ECO:0007669"/>
    <property type="project" value="UniProtKB-KW"/>
</dbReference>
<dbReference type="InterPro" id="IPR053876">
    <property type="entry name" value="Phage_int_M"/>
</dbReference>
<dbReference type="PANTHER" id="PTHR30629:SF2">
    <property type="entry name" value="PROPHAGE INTEGRASE INTS-RELATED"/>
    <property type="match status" value="1"/>
</dbReference>
<dbReference type="Pfam" id="PF13356">
    <property type="entry name" value="Arm-DNA-bind_3"/>
    <property type="match status" value="1"/>
</dbReference>
<dbReference type="SUPFAM" id="SSF56349">
    <property type="entry name" value="DNA breaking-rejoining enzymes"/>
    <property type="match status" value="1"/>
</dbReference>
<keyword evidence="7" id="KW-1185">Reference proteome</keyword>
<evidence type="ECO:0000256" key="1">
    <source>
        <dbReference type="ARBA" id="ARBA00008857"/>
    </source>
</evidence>
<evidence type="ECO:0000256" key="2">
    <source>
        <dbReference type="ARBA" id="ARBA00022908"/>
    </source>
</evidence>
<protein>
    <submittedName>
        <fullName evidence="6">Integrase</fullName>
    </submittedName>
</protein>
<accession>A0A318U332</accession>
<dbReference type="InterPro" id="IPR050808">
    <property type="entry name" value="Phage_Integrase"/>
</dbReference>
<dbReference type="InterPro" id="IPR038488">
    <property type="entry name" value="Integrase_DNA-bd_sf"/>
</dbReference>
<dbReference type="InterPro" id="IPR013762">
    <property type="entry name" value="Integrase-like_cat_sf"/>
</dbReference>
<reference evidence="6 7" key="1">
    <citation type="submission" date="2018-06" db="EMBL/GenBank/DDBJ databases">
        <title>Genomic Encyclopedia of Type Strains, Phase III (KMG-III): the genomes of soil and plant-associated and newly described type strains.</title>
        <authorList>
            <person name="Whitman W."/>
        </authorList>
    </citation>
    <scope>NUCLEOTIDE SEQUENCE [LARGE SCALE GENOMIC DNA]</scope>
    <source>
        <strain evidence="6 7">JA737</strain>
    </source>
</reference>
<gene>
    <name evidence="6" type="ORF">C8J30_101382</name>
</gene>
<evidence type="ECO:0000313" key="7">
    <source>
        <dbReference type="Proteomes" id="UP000247727"/>
    </source>
</evidence>
<evidence type="ECO:0000256" key="3">
    <source>
        <dbReference type="ARBA" id="ARBA00023125"/>
    </source>
</evidence>
<dbReference type="EMBL" id="QJTK01000001">
    <property type="protein sequence ID" value="PYF12997.1"/>
    <property type="molecule type" value="Genomic_DNA"/>
</dbReference>
<comment type="caution">
    <text evidence="6">The sequence shown here is derived from an EMBL/GenBank/DDBJ whole genome shotgun (WGS) entry which is preliminary data.</text>
</comment>
<proteinExistence type="inferred from homology"/>
<dbReference type="OrthoDB" id="9795573at2"/>
<feature type="domain" description="Tyr recombinase" evidence="5">
    <location>
        <begin position="224"/>
        <end position="418"/>
    </location>
</feature>
<dbReference type="CDD" id="cd00801">
    <property type="entry name" value="INT_P4_C"/>
    <property type="match status" value="1"/>
</dbReference>
<dbReference type="GO" id="GO:0003677">
    <property type="term" value="F:DNA binding"/>
    <property type="evidence" value="ECO:0007669"/>
    <property type="project" value="UniProtKB-KW"/>
</dbReference>
<keyword evidence="2" id="KW-0229">DNA integration</keyword>
<keyword evidence="3" id="KW-0238">DNA-binding</keyword>
<dbReference type="InterPro" id="IPR010998">
    <property type="entry name" value="Integrase_recombinase_N"/>
</dbReference>
<dbReference type="Gene3D" id="1.10.150.130">
    <property type="match status" value="1"/>
</dbReference>
<dbReference type="Pfam" id="PF22022">
    <property type="entry name" value="Phage_int_M"/>
    <property type="match status" value="1"/>
</dbReference>
<dbReference type="PROSITE" id="PS51898">
    <property type="entry name" value="TYR_RECOMBINASE"/>
    <property type="match status" value="1"/>
</dbReference>
<dbReference type="Proteomes" id="UP000247727">
    <property type="component" value="Unassembled WGS sequence"/>
</dbReference>
<sequence>MPKRVREWGPLDVKRVSHSGTRDRSEWHAVGGVAGLLLQVSPSDGKSWLLRTLIGGKRRAVGLGAYPEVSLAEARDRARQAKAKVRDGIDPIEERKATRAALAAAQRRTLTMADALEMWIEAKGAQIGNEKAIKYLRSTFQTYAAAEIGRIAVSEIETRDILRVLQPIWLDKTETARKLRMRFEAILNWAAVAGHRPHDAPNPARWNGNLAELLPRPDAVAKGANQPAIAQADLAAWWAALGRRGGMGAAALRFACLCASRSGEVRGARWDEIDLGAGLWIVPPERMKMKREHRVALSPDALALLRDLPRADSELVFWAPRGGPLSDMTLSKVMRDMQADAERTAQKAGLPVDKAGWRDPRTGRPAVPHGLRSSFRDWAADHGIDHTLAELALAHDVGDQTERAYRRTDLLERRRQVMVQWADFLHGRAAQTVVPFPAPLSVRT</sequence>
<dbReference type="RefSeq" id="WP_110804282.1">
    <property type="nucleotide sequence ID" value="NZ_QJTK01000001.1"/>
</dbReference>
<evidence type="ECO:0000313" key="6">
    <source>
        <dbReference type="EMBL" id="PYF12997.1"/>
    </source>
</evidence>
<dbReference type="InterPro" id="IPR011010">
    <property type="entry name" value="DNA_brk_join_enz"/>
</dbReference>
<comment type="similarity">
    <text evidence="1">Belongs to the 'phage' integrase family.</text>
</comment>
<dbReference type="GO" id="GO:0015074">
    <property type="term" value="P:DNA integration"/>
    <property type="evidence" value="ECO:0007669"/>
    <property type="project" value="UniProtKB-KW"/>
</dbReference>
<dbReference type="InterPro" id="IPR025166">
    <property type="entry name" value="Integrase_DNA_bind_dom"/>
</dbReference>
<dbReference type="InterPro" id="IPR002104">
    <property type="entry name" value="Integrase_catalytic"/>
</dbReference>
<evidence type="ECO:0000259" key="5">
    <source>
        <dbReference type="PROSITE" id="PS51898"/>
    </source>
</evidence>
<evidence type="ECO:0000256" key="4">
    <source>
        <dbReference type="ARBA" id="ARBA00023172"/>
    </source>
</evidence>
<dbReference type="Pfam" id="PF00589">
    <property type="entry name" value="Phage_integrase"/>
    <property type="match status" value="1"/>
</dbReference>
<dbReference type="Gene3D" id="1.10.443.10">
    <property type="entry name" value="Intergrase catalytic core"/>
    <property type="match status" value="1"/>
</dbReference>
<name>A0A318U332_9RHOB</name>
<keyword evidence="4" id="KW-0233">DNA recombination</keyword>
<dbReference type="PANTHER" id="PTHR30629">
    <property type="entry name" value="PROPHAGE INTEGRASE"/>
    <property type="match status" value="1"/>
</dbReference>
<dbReference type="Gene3D" id="3.30.160.390">
    <property type="entry name" value="Integrase, DNA-binding domain"/>
    <property type="match status" value="1"/>
</dbReference>
<dbReference type="AlphaFoldDB" id="A0A318U332"/>
<organism evidence="6 7">
    <name type="scientific">Rhodobacter viridis</name>
    <dbReference type="NCBI Taxonomy" id="1054202"/>
    <lineage>
        <taxon>Bacteria</taxon>
        <taxon>Pseudomonadati</taxon>
        <taxon>Pseudomonadota</taxon>
        <taxon>Alphaproteobacteria</taxon>
        <taxon>Rhodobacterales</taxon>
        <taxon>Rhodobacter group</taxon>
        <taxon>Rhodobacter</taxon>
    </lineage>
</organism>